<dbReference type="InterPro" id="IPR009374">
    <property type="entry name" value="eIF3k"/>
</dbReference>
<accession>A0A1E3P4R7</accession>
<dbReference type="RefSeq" id="XP_019039696.1">
    <property type="nucleotide sequence ID" value="XM_019183483.1"/>
</dbReference>
<dbReference type="InterPro" id="IPR016020">
    <property type="entry name" value="Transl_init_fac_sub12_N_euk"/>
</dbReference>
<name>A0A1E3P4R7_WICAA</name>
<gene>
    <name evidence="2" type="ORF">WICANDRAFT_63043</name>
</gene>
<dbReference type="PANTHER" id="PTHR13022:SF0">
    <property type="entry name" value="EUKARYOTIC TRANSLATION INITIATION FACTOR 3 SUBUNIT K"/>
    <property type="match status" value="1"/>
</dbReference>
<sequence length="185" mass="21319">MSTNTLVDRPSQRPDVIDEILTSLKRYDVSVIKDLEDYLFDQYENDYSDLNSNLALLKLYELSDETSVERQDSTLKILIKGLIQFTNSDFTLYLHLLPPYIFTTTNEYTTKIQGLVSLYELLISNKFDQFLAKNKELSLVDDHSVKLIEQTFLSNKNSKFIMSEAVSEEVSVTRLSKVVGQLLQN</sequence>
<dbReference type="InterPro" id="IPR016024">
    <property type="entry name" value="ARM-type_fold"/>
</dbReference>
<evidence type="ECO:0000313" key="2">
    <source>
        <dbReference type="EMBL" id="ODQ60489.1"/>
    </source>
</evidence>
<dbReference type="Gene3D" id="1.25.40.250">
    <property type="entry name" value="ARM repeat, domain 1"/>
    <property type="match status" value="1"/>
</dbReference>
<dbReference type="GO" id="GO:0006446">
    <property type="term" value="P:regulation of translational initiation"/>
    <property type="evidence" value="ECO:0007669"/>
    <property type="project" value="InterPro"/>
</dbReference>
<reference evidence="2 3" key="1">
    <citation type="journal article" date="2016" name="Proc. Natl. Acad. Sci. U.S.A.">
        <title>Comparative genomics of biotechnologically important yeasts.</title>
        <authorList>
            <person name="Riley R."/>
            <person name="Haridas S."/>
            <person name="Wolfe K.H."/>
            <person name="Lopes M.R."/>
            <person name="Hittinger C.T."/>
            <person name="Goeker M."/>
            <person name="Salamov A.A."/>
            <person name="Wisecaver J.H."/>
            <person name="Long T.M."/>
            <person name="Calvey C.H."/>
            <person name="Aerts A.L."/>
            <person name="Barry K.W."/>
            <person name="Choi C."/>
            <person name="Clum A."/>
            <person name="Coughlan A.Y."/>
            <person name="Deshpande S."/>
            <person name="Douglass A.P."/>
            <person name="Hanson S.J."/>
            <person name="Klenk H.-P."/>
            <person name="LaButti K.M."/>
            <person name="Lapidus A."/>
            <person name="Lindquist E.A."/>
            <person name="Lipzen A.M."/>
            <person name="Meier-Kolthoff J.P."/>
            <person name="Ohm R.A."/>
            <person name="Otillar R.P."/>
            <person name="Pangilinan J.L."/>
            <person name="Peng Y."/>
            <person name="Rokas A."/>
            <person name="Rosa C.A."/>
            <person name="Scheuner C."/>
            <person name="Sibirny A.A."/>
            <person name="Slot J.C."/>
            <person name="Stielow J.B."/>
            <person name="Sun H."/>
            <person name="Kurtzman C.P."/>
            <person name="Blackwell M."/>
            <person name="Grigoriev I.V."/>
            <person name="Jeffries T.W."/>
        </authorList>
    </citation>
    <scope>NUCLEOTIDE SEQUENCE [LARGE SCALE GENOMIC DNA]</scope>
    <source>
        <strain evidence="3">ATCC 58044 / CBS 1984 / NCYC 433 / NRRL Y-366-8</strain>
    </source>
</reference>
<keyword evidence="3" id="KW-1185">Reference proteome</keyword>
<evidence type="ECO:0000313" key="3">
    <source>
        <dbReference type="Proteomes" id="UP000094112"/>
    </source>
</evidence>
<dbReference type="EMBL" id="KV454210">
    <property type="protein sequence ID" value="ODQ60489.1"/>
    <property type="molecule type" value="Genomic_DNA"/>
</dbReference>
<dbReference type="AlphaFoldDB" id="A0A1E3P4R7"/>
<organism evidence="2 3">
    <name type="scientific">Wickerhamomyces anomalus (strain ATCC 58044 / CBS 1984 / NCYC 433 / NRRL Y-366-8)</name>
    <name type="common">Yeast</name>
    <name type="synonym">Hansenula anomala</name>
    <dbReference type="NCBI Taxonomy" id="683960"/>
    <lineage>
        <taxon>Eukaryota</taxon>
        <taxon>Fungi</taxon>
        <taxon>Dikarya</taxon>
        <taxon>Ascomycota</taxon>
        <taxon>Saccharomycotina</taxon>
        <taxon>Saccharomycetes</taxon>
        <taxon>Phaffomycetales</taxon>
        <taxon>Wickerhamomycetaceae</taxon>
        <taxon>Wickerhamomyces</taxon>
    </lineage>
</organism>
<proteinExistence type="predicted"/>
<dbReference type="Pfam" id="PF10075">
    <property type="entry name" value="CSN8_PSD8_EIF3K"/>
    <property type="match status" value="1"/>
</dbReference>
<dbReference type="PANTHER" id="PTHR13022">
    <property type="entry name" value="EUKARYOTIC TRANSLATION INITIATION FACTOR 3 SUBUNIT 11"/>
    <property type="match status" value="1"/>
</dbReference>
<dbReference type="GO" id="GO:0005852">
    <property type="term" value="C:eukaryotic translation initiation factor 3 complex"/>
    <property type="evidence" value="ECO:0007669"/>
    <property type="project" value="InterPro"/>
</dbReference>
<dbReference type="Proteomes" id="UP000094112">
    <property type="component" value="Unassembled WGS sequence"/>
</dbReference>
<dbReference type="InterPro" id="IPR033464">
    <property type="entry name" value="CSN8_PSD8_EIF3K"/>
</dbReference>
<dbReference type="OrthoDB" id="337745at2759"/>
<dbReference type="GeneID" id="30200729"/>
<evidence type="ECO:0000259" key="1">
    <source>
        <dbReference type="Pfam" id="PF10075"/>
    </source>
</evidence>
<dbReference type="GO" id="GO:0003743">
    <property type="term" value="F:translation initiation factor activity"/>
    <property type="evidence" value="ECO:0007669"/>
    <property type="project" value="InterPro"/>
</dbReference>
<dbReference type="GO" id="GO:0043022">
    <property type="term" value="F:ribosome binding"/>
    <property type="evidence" value="ECO:0007669"/>
    <property type="project" value="InterPro"/>
</dbReference>
<protein>
    <recommendedName>
        <fullName evidence="1">CSN8/PSMD8/EIF3K domain-containing protein</fullName>
    </recommendedName>
</protein>
<dbReference type="SUPFAM" id="SSF48371">
    <property type="entry name" value="ARM repeat"/>
    <property type="match status" value="1"/>
</dbReference>
<dbReference type="STRING" id="683960.A0A1E3P4R7"/>
<feature type="domain" description="CSN8/PSMD8/EIF3K" evidence="1">
    <location>
        <begin position="76"/>
        <end position="138"/>
    </location>
</feature>